<dbReference type="EMBL" id="UAQE01000006">
    <property type="protein sequence ID" value="SPU40580.1"/>
    <property type="molecule type" value="Genomic_DNA"/>
</dbReference>
<dbReference type="InterPro" id="IPR001119">
    <property type="entry name" value="SLH_dom"/>
</dbReference>
<feature type="domain" description="SLH" evidence="2">
    <location>
        <begin position="18"/>
        <end position="77"/>
    </location>
</feature>
<evidence type="ECO:0000259" key="2">
    <source>
        <dbReference type="PROSITE" id="PS51272"/>
    </source>
</evidence>
<dbReference type="PROSITE" id="PS51272">
    <property type="entry name" value="SLH"/>
    <property type="match status" value="1"/>
</dbReference>
<organism evidence="3 4">
    <name type="scientific">Lysinibacillus capsici</name>
    <dbReference type="NCBI Taxonomy" id="2115968"/>
    <lineage>
        <taxon>Bacteria</taxon>
        <taxon>Bacillati</taxon>
        <taxon>Bacillota</taxon>
        <taxon>Bacilli</taxon>
        <taxon>Bacillales</taxon>
        <taxon>Bacillaceae</taxon>
        <taxon>Lysinibacillus</taxon>
    </lineage>
</organism>
<proteinExistence type="predicted"/>
<dbReference type="Pfam" id="PF00395">
    <property type="entry name" value="SLH"/>
    <property type="match status" value="1"/>
</dbReference>
<dbReference type="AlphaFoldDB" id="A0A2X1AAN5"/>
<reference evidence="3 4" key="1">
    <citation type="submission" date="2018-06" db="EMBL/GenBank/DDBJ databases">
        <authorList>
            <consortium name="Pathogen Informatics"/>
            <person name="Doyle S."/>
        </authorList>
    </citation>
    <scope>NUCLEOTIDE SEQUENCE [LARGE SCALE GENOMIC DNA]</scope>
    <source>
        <strain evidence="3 4">NCTC7582</strain>
    </source>
</reference>
<dbReference type="RefSeq" id="WP_112118838.1">
    <property type="nucleotide sequence ID" value="NZ_UAQE01000006.1"/>
</dbReference>
<protein>
    <submittedName>
        <fullName evidence="3">S-layer homology domain</fullName>
    </submittedName>
</protein>
<accession>A0A2X1AAN5</accession>
<keyword evidence="1" id="KW-0732">Signal</keyword>
<dbReference type="Proteomes" id="UP000251431">
    <property type="component" value="Unassembled WGS sequence"/>
</dbReference>
<name>A0A2X1AAN5_9BACI</name>
<gene>
    <name evidence="3" type="ORF">NCTC7582_05122</name>
</gene>
<sequence>MIVRMLDYMGVETNVKSKVELADISQISEYAQAAVQYLAAHDVLVSGAETKFNPKKNLKRAEMAKVLMRSLRISDWY</sequence>
<evidence type="ECO:0000256" key="1">
    <source>
        <dbReference type="ARBA" id="ARBA00022729"/>
    </source>
</evidence>
<evidence type="ECO:0000313" key="4">
    <source>
        <dbReference type="Proteomes" id="UP000251431"/>
    </source>
</evidence>
<evidence type="ECO:0000313" key="3">
    <source>
        <dbReference type="EMBL" id="SPU40580.1"/>
    </source>
</evidence>